<name>A0A7H1B5H2_9ACTN</name>
<evidence type="ECO:0000313" key="4">
    <source>
        <dbReference type="Proteomes" id="UP000516428"/>
    </source>
</evidence>
<evidence type="ECO:0000256" key="1">
    <source>
        <dbReference type="SAM" id="MobiDB-lite"/>
    </source>
</evidence>
<sequence length="219" mass="21613">MTTKTDANTKTDAQPAAPTPAEDEALAEAAAGTGGEADAAAPAGADADTRAEARDEARDEGEAHAEDDAEEAADELADSGDVTAPESAGVGQGAAAIVSAALGFLSLSGSWIGTIVSARETLTGQLNLSTNANPGVAAQVKEGYTDGWHATAAVGGFFALLALVVAVVVLARPAFGAPGRPQAAWIKSAAWAGVSLGVIGLILAVAKYTDLIFGTPGLS</sequence>
<dbReference type="Proteomes" id="UP000516428">
    <property type="component" value="Chromosome"/>
</dbReference>
<dbReference type="KEGG" id="sxn:IAG42_10295"/>
<feature type="compositionally biased region" description="Basic and acidic residues" evidence="1">
    <location>
        <begin position="47"/>
        <end position="66"/>
    </location>
</feature>
<dbReference type="AlphaFoldDB" id="A0A7H1B5H2"/>
<feature type="compositionally biased region" description="Acidic residues" evidence="1">
    <location>
        <begin position="67"/>
        <end position="78"/>
    </location>
</feature>
<protein>
    <submittedName>
        <fullName evidence="3">Uncharacterized protein</fullName>
    </submittedName>
</protein>
<evidence type="ECO:0000313" key="3">
    <source>
        <dbReference type="EMBL" id="QNS03977.1"/>
    </source>
</evidence>
<gene>
    <name evidence="3" type="ORF">IAG42_10295</name>
</gene>
<feature type="transmembrane region" description="Helical" evidence="2">
    <location>
        <begin position="183"/>
        <end position="206"/>
    </location>
</feature>
<keyword evidence="2" id="KW-1133">Transmembrane helix</keyword>
<keyword evidence="2" id="KW-0472">Membrane</keyword>
<feature type="transmembrane region" description="Helical" evidence="2">
    <location>
        <begin position="148"/>
        <end position="171"/>
    </location>
</feature>
<feature type="compositionally biased region" description="Low complexity" evidence="1">
    <location>
        <begin position="27"/>
        <end position="46"/>
    </location>
</feature>
<dbReference type="RefSeq" id="WP_188336720.1">
    <property type="nucleotide sequence ID" value="NZ_CP061281.1"/>
</dbReference>
<feature type="region of interest" description="Disordered" evidence="1">
    <location>
        <begin position="1"/>
        <end position="87"/>
    </location>
</feature>
<accession>A0A7H1B5H2</accession>
<keyword evidence="2" id="KW-0812">Transmembrane</keyword>
<feature type="compositionally biased region" description="Low complexity" evidence="1">
    <location>
        <begin position="1"/>
        <end position="13"/>
    </location>
</feature>
<reference evidence="3 4" key="1">
    <citation type="submission" date="2020-09" db="EMBL/GenBank/DDBJ databases">
        <title>A novel species.</title>
        <authorList>
            <person name="Gao J."/>
        </authorList>
    </citation>
    <scope>NUCLEOTIDE SEQUENCE [LARGE SCALE GENOMIC DNA]</scope>
    <source>
        <strain evidence="3 4">CRXT-Y-14</strain>
    </source>
</reference>
<proteinExistence type="predicted"/>
<evidence type="ECO:0000256" key="2">
    <source>
        <dbReference type="SAM" id="Phobius"/>
    </source>
</evidence>
<organism evidence="3 4">
    <name type="scientific">Streptomyces xanthii</name>
    <dbReference type="NCBI Taxonomy" id="2768069"/>
    <lineage>
        <taxon>Bacteria</taxon>
        <taxon>Bacillati</taxon>
        <taxon>Actinomycetota</taxon>
        <taxon>Actinomycetes</taxon>
        <taxon>Kitasatosporales</taxon>
        <taxon>Streptomycetaceae</taxon>
        <taxon>Streptomyces</taxon>
    </lineage>
</organism>
<dbReference type="EMBL" id="CP061281">
    <property type="protein sequence ID" value="QNS03977.1"/>
    <property type="molecule type" value="Genomic_DNA"/>
</dbReference>
<keyword evidence="4" id="KW-1185">Reference proteome</keyword>